<dbReference type="Pfam" id="PF01535">
    <property type="entry name" value="PPR"/>
    <property type="match status" value="4"/>
</dbReference>
<dbReference type="AlphaFoldDB" id="A0AAP0RT02"/>
<keyword evidence="1" id="KW-0677">Repeat</keyword>
<evidence type="ECO:0000313" key="4">
    <source>
        <dbReference type="EMBL" id="KAK9281345.1"/>
    </source>
</evidence>
<dbReference type="GO" id="GO:0003723">
    <property type="term" value="F:RNA binding"/>
    <property type="evidence" value="ECO:0007669"/>
    <property type="project" value="InterPro"/>
</dbReference>
<dbReference type="InterPro" id="IPR002885">
    <property type="entry name" value="PPR_rpt"/>
</dbReference>
<feature type="repeat" description="PPR" evidence="3">
    <location>
        <begin position="257"/>
        <end position="291"/>
    </location>
</feature>
<dbReference type="Proteomes" id="UP001415857">
    <property type="component" value="Unassembled WGS sequence"/>
</dbReference>
<dbReference type="FunFam" id="1.25.40.10:FF:000090">
    <property type="entry name" value="Pentatricopeptide repeat-containing protein, chloroplastic"/>
    <property type="match status" value="1"/>
</dbReference>
<dbReference type="GO" id="GO:0009451">
    <property type="term" value="P:RNA modification"/>
    <property type="evidence" value="ECO:0007669"/>
    <property type="project" value="InterPro"/>
</dbReference>
<gene>
    <name evidence="4" type="ORF">L1049_004245</name>
</gene>
<protein>
    <recommendedName>
        <fullName evidence="6">Pentatricopeptide repeat-containing protein</fullName>
    </recommendedName>
</protein>
<keyword evidence="5" id="KW-1185">Reference proteome</keyword>
<dbReference type="EMBL" id="JBBPBK010000007">
    <property type="protein sequence ID" value="KAK9281345.1"/>
    <property type="molecule type" value="Genomic_DNA"/>
</dbReference>
<evidence type="ECO:0000313" key="5">
    <source>
        <dbReference type="Proteomes" id="UP001415857"/>
    </source>
</evidence>
<comment type="caution">
    <text evidence="4">The sequence shown here is derived from an EMBL/GenBank/DDBJ whole genome shotgun (WGS) entry which is preliminary data.</text>
</comment>
<dbReference type="Pfam" id="PF13041">
    <property type="entry name" value="PPR_2"/>
    <property type="match status" value="4"/>
</dbReference>
<feature type="repeat" description="PPR" evidence="3">
    <location>
        <begin position="121"/>
        <end position="155"/>
    </location>
</feature>
<dbReference type="NCBIfam" id="TIGR00756">
    <property type="entry name" value="PPR"/>
    <property type="match status" value="8"/>
</dbReference>
<dbReference type="FunFam" id="1.25.40.10:FF:001180">
    <property type="entry name" value="Pentatricopeptide repeat-containing protein At2g03380, mitochondrial"/>
    <property type="match status" value="1"/>
</dbReference>
<dbReference type="InterPro" id="IPR011990">
    <property type="entry name" value="TPR-like_helical_dom_sf"/>
</dbReference>
<comment type="similarity">
    <text evidence="2">Belongs to the PPR family. PCMP-E subfamily.</text>
</comment>
<evidence type="ECO:0000256" key="1">
    <source>
        <dbReference type="ARBA" id="ARBA00022737"/>
    </source>
</evidence>
<dbReference type="FunFam" id="1.25.40.10:FF:000393">
    <property type="entry name" value="Pentatricopeptide repeat-containing protein At1g20230"/>
    <property type="match status" value="2"/>
</dbReference>
<dbReference type="PROSITE" id="PS51375">
    <property type="entry name" value="PPR"/>
    <property type="match status" value="7"/>
</dbReference>
<feature type="repeat" description="PPR" evidence="3">
    <location>
        <begin position="222"/>
        <end position="256"/>
    </location>
</feature>
<accession>A0AAP0RT02</accession>
<feature type="repeat" description="PPR" evidence="3">
    <location>
        <begin position="397"/>
        <end position="431"/>
    </location>
</feature>
<feature type="repeat" description="PPR" evidence="3">
    <location>
        <begin position="358"/>
        <end position="392"/>
    </location>
</feature>
<dbReference type="PANTHER" id="PTHR47926">
    <property type="entry name" value="PENTATRICOPEPTIDE REPEAT-CONTAINING PROTEIN"/>
    <property type="match status" value="1"/>
</dbReference>
<evidence type="ECO:0008006" key="6">
    <source>
        <dbReference type="Google" id="ProtNLM"/>
    </source>
</evidence>
<feature type="repeat" description="PPR" evidence="3">
    <location>
        <begin position="533"/>
        <end position="563"/>
    </location>
</feature>
<dbReference type="Gene3D" id="1.25.40.10">
    <property type="entry name" value="Tetratricopeptide repeat domain"/>
    <property type="match status" value="4"/>
</dbReference>
<name>A0AAP0RT02_LIQFO</name>
<dbReference type="PANTHER" id="PTHR47926:SF389">
    <property type="entry name" value="PENTATRICOPEPTIDE PROTEIN-RELATED"/>
    <property type="match status" value="1"/>
</dbReference>
<evidence type="ECO:0000256" key="2">
    <source>
        <dbReference type="ARBA" id="ARBA00061659"/>
    </source>
</evidence>
<organism evidence="4 5">
    <name type="scientific">Liquidambar formosana</name>
    <name type="common">Formosan gum</name>
    <dbReference type="NCBI Taxonomy" id="63359"/>
    <lineage>
        <taxon>Eukaryota</taxon>
        <taxon>Viridiplantae</taxon>
        <taxon>Streptophyta</taxon>
        <taxon>Embryophyta</taxon>
        <taxon>Tracheophyta</taxon>
        <taxon>Spermatophyta</taxon>
        <taxon>Magnoliopsida</taxon>
        <taxon>eudicotyledons</taxon>
        <taxon>Gunneridae</taxon>
        <taxon>Pentapetalae</taxon>
        <taxon>Saxifragales</taxon>
        <taxon>Altingiaceae</taxon>
        <taxon>Liquidambar</taxon>
    </lineage>
</organism>
<proteinExistence type="inferred from homology"/>
<dbReference type="InterPro" id="IPR046960">
    <property type="entry name" value="PPR_At4g14850-like_plant"/>
</dbReference>
<reference evidence="4 5" key="1">
    <citation type="journal article" date="2024" name="Plant J.">
        <title>Genome sequences and population genomics reveal climatic adaptation and genomic divergence between two closely related sweetgum species.</title>
        <authorList>
            <person name="Xu W.Q."/>
            <person name="Ren C.Q."/>
            <person name="Zhang X.Y."/>
            <person name="Comes H.P."/>
            <person name="Liu X.H."/>
            <person name="Li Y.G."/>
            <person name="Kettle C.J."/>
            <person name="Jalonen R."/>
            <person name="Gaisberger H."/>
            <person name="Ma Y.Z."/>
            <person name="Qiu Y.X."/>
        </authorList>
    </citation>
    <scope>NUCLEOTIDE SEQUENCE [LARGE SCALE GENOMIC DNA]</scope>
    <source>
        <strain evidence="4">Hangzhou</strain>
    </source>
</reference>
<evidence type="ECO:0000256" key="3">
    <source>
        <dbReference type="PROSITE-ProRule" id="PRU00708"/>
    </source>
</evidence>
<sequence>MLRGSSWRLIATPRDFHQPNLYFPSNFSLPISISAPHHQNQIKSYQSSSITHNELLDLFSYLLQQCTTVQQSKQIQTQIIATGMYRSAFLASLLIPIYARFGLLFDARNVFDTTPVECLSNLPLWNSILRANVTHGDCEEALKIYSQMRKLGVLADGFTFPLVIKACASMGSHRLCKSVHSHVLHMGFQYHLHVLNELMGMYGKLGRMGDAHRLFDKMVVRRHLSWNIMVSGFARNYDCDAALEMFRRMESEGLEPNLVTWTSLLSSHARCGHKEETMKLFGMMRMRGIGAAAEAVSVVLSVCANSGKYDEGKVIHGYVIKGGFEDYFFVKNSLICVYGKHGNVNDARSLFLEMETKNTASWNSLISSYAESGLCDEAFAIFSQLEKSDGYPMVRPDVVSWSAVIGGFASKGRGEESLELFRQMQLANVMANSVTVSTILSVCAELAALGLGREIHGHVVRALMDGNISVGNGLINMYTKCGSLKEGHLVFKKINGKDIISWNSMIAGYGMHGFGESALKAFDLMIESGLKPDAVTFIAVLSACSHTGLVAEGRKLFDQMSREFRIEPQMEHYACMVDLLGRAGLLQEATEIVRSMPMEPNVCVWGSLLNSSRMHKNSEVAEKTASQIFCLNSGDDWKLHAALKYICCKREMGGFCKGENLS</sequence>
<feature type="repeat" description="PPR" evidence="3">
    <location>
        <begin position="498"/>
        <end position="532"/>
    </location>
</feature>